<sequence length="704" mass="75078">MVAGSSAEAEAQRQLALAAAHERAAAEARVHAANYGAAATTEMATARALAPLSAAGYHLLADRQWPGSRRAQVDMVVIGPSGVYIVDTKSWAEVSIEGGRIFRGQLDATDDVLTLADLAYKAEGVFAEIGLPPGEVRPVVVLAGRRGVRESIGPVEIVGERDVLRHIASRGMRLTQSQVDTVLAAALTSFPVVGAPAPVNVSVPEPVLAAPRAPVQDELISTSEVEAALLEGLLAAPVEEWMTFLHPSQAKLVRRSFNGPSRIRGAAGTGKTVVGLHRAAYLARARAGKVLVTTFVRTLPDVLSGLMRRMAPDVADRVEFTGVHSLAKRVLDERGIDTVVEPRKADNAWAWAWNEAGRGTALAAGKAPESYWKEEVLQVIKARGITRFEQYADLARTGRQYPLTVDLRRSVWDLHLAYSSRLAAAGIHDFQDLILLACRELEREPLEGYVSVIVDEAQDLSASAVRMLHTLVGDAPDGLTLIGDGQQSIYPGGYTLSELGISVAGRGVVMDVNYRNTVEILEFARRMVDGDEIADLEAPAGASVLRTGDVAGTVVRKGVAPTVVSFASERARLEAVVERVNQVATDVEVALGDIAVLCVGRRACSAVHAALARGGVKTVDLQSYRGEVSDAVKVGTIKRAKGLEFKHVLLADVRGEWLAETPVGSGGRTGATDDAAAAETRTLLRRELYVAMTRARDGLWVAVV</sequence>
<dbReference type="Gene3D" id="3.40.50.300">
    <property type="entry name" value="P-loop containing nucleotide triphosphate hydrolases"/>
    <property type="match status" value="2"/>
</dbReference>
<evidence type="ECO:0000259" key="10">
    <source>
        <dbReference type="PROSITE" id="PS50965"/>
    </source>
</evidence>
<dbReference type="GO" id="GO:0003677">
    <property type="term" value="F:DNA binding"/>
    <property type="evidence" value="ECO:0007669"/>
    <property type="project" value="InterPro"/>
</dbReference>
<evidence type="ECO:0000313" key="13">
    <source>
        <dbReference type="Proteomes" id="UP000221394"/>
    </source>
</evidence>
<proteinExistence type="predicted"/>
<dbReference type="AlphaFoldDB" id="A0A2A9EAV5"/>
<evidence type="ECO:0000256" key="4">
    <source>
        <dbReference type="ARBA" id="ARBA00022840"/>
    </source>
</evidence>
<dbReference type="InterPro" id="IPR000212">
    <property type="entry name" value="DNA_helicase_UvrD/REP"/>
</dbReference>
<evidence type="ECO:0000313" key="12">
    <source>
        <dbReference type="EMBL" id="PFG36024.1"/>
    </source>
</evidence>
<dbReference type="EC" id="5.6.2.4" evidence="7"/>
<comment type="caution">
    <text evidence="12">The sequence shown here is derived from an EMBL/GenBank/DDBJ whole genome shotgun (WGS) entry which is preliminary data.</text>
</comment>
<dbReference type="InterPro" id="IPR011528">
    <property type="entry name" value="NERD"/>
</dbReference>
<evidence type="ECO:0000256" key="3">
    <source>
        <dbReference type="ARBA" id="ARBA00022806"/>
    </source>
</evidence>
<dbReference type="SUPFAM" id="SSF52540">
    <property type="entry name" value="P-loop containing nucleoside triphosphate hydrolases"/>
    <property type="match status" value="1"/>
</dbReference>
<keyword evidence="1 9" id="KW-0547">Nucleotide-binding</keyword>
<dbReference type="PROSITE" id="PS50965">
    <property type="entry name" value="NERD"/>
    <property type="match status" value="1"/>
</dbReference>
<evidence type="ECO:0000256" key="2">
    <source>
        <dbReference type="ARBA" id="ARBA00022801"/>
    </source>
</evidence>
<keyword evidence="3 9" id="KW-0347">Helicase</keyword>
<evidence type="ECO:0000256" key="6">
    <source>
        <dbReference type="ARBA" id="ARBA00034617"/>
    </source>
</evidence>
<feature type="binding site" evidence="9">
    <location>
        <begin position="265"/>
        <end position="272"/>
    </location>
    <ligand>
        <name>ATP</name>
        <dbReference type="ChEBI" id="CHEBI:30616"/>
    </ligand>
</feature>
<dbReference type="RefSeq" id="WP_098457252.1">
    <property type="nucleotide sequence ID" value="NZ_PDJH01000001.1"/>
</dbReference>
<evidence type="ECO:0000256" key="7">
    <source>
        <dbReference type="ARBA" id="ARBA00034808"/>
    </source>
</evidence>
<dbReference type="Pfam" id="PF13361">
    <property type="entry name" value="UvrD_C"/>
    <property type="match status" value="1"/>
</dbReference>
<reference evidence="12 13" key="1">
    <citation type="submission" date="2017-10" db="EMBL/GenBank/DDBJ databases">
        <title>Sequencing the genomes of 1000 actinobacteria strains.</title>
        <authorList>
            <person name="Klenk H.-P."/>
        </authorList>
    </citation>
    <scope>NUCLEOTIDE SEQUENCE [LARGE SCALE GENOMIC DNA]</scope>
    <source>
        <strain evidence="12 13">DSM 21574</strain>
    </source>
</reference>
<dbReference type="EMBL" id="PDJH01000001">
    <property type="protein sequence ID" value="PFG36024.1"/>
    <property type="molecule type" value="Genomic_DNA"/>
</dbReference>
<dbReference type="Proteomes" id="UP000221394">
    <property type="component" value="Unassembled WGS sequence"/>
</dbReference>
<evidence type="ECO:0000256" key="5">
    <source>
        <dbReference type="ARBA" id="ARBA00023235"/>
    </source>
</evidence>
<dbReference type="Pfam" id="PF08378">
    <property type="entry name" value="NERD"/>
    <property type="match status" value="1"/>
</dbReference>
<evidence type="ECO:0000256" key="9">
    <source>
        <dbReference type="PROSITE-ProRule" id="PRU00560"/>
    </source>
</evidence>
<evidence type="ECO:0000256" key="1">
    <source>
        <dbReference type="ARBA" id="ARBA00022741"/>
    </source>
</evidence>
<dbReference type="GO" id="GO:0005524">
    <property type="term" value="F:ATP binding"/>
    <property type="evidence" value="ECO:0007669"/>
    <property type="project" value="UniProtKB-UniRule"/>
</dbReference>
<dbReference type="Pfam" id="PF00580">
    <property type="entry name" value="UvrD-helicase"/>
    <property type="match status" value="1"/>
</dbReference>
<keyword evidence="2 9" id="KW-0378">Hydrolase</keyword>
<dbReference type="InterPro" id="IPR027417">
    <property type="entry name" value="P-loop_NTPase"/>
</dbReference>
<dbReference type="GO" id="GO:0043138">
    <property type="term" value="F:3'-5' DNA helicase activity"/>
    <property type="evidence" value="ECO:0007669"/>
    <property type="project" value="UniProtKB-EC"/>
</dbReference>
<dbReference type="InterPro" id="IPR014017">
    <property type="entry name" value="DNA_helicase_UvrD-like_C"/>
</dbReference>
<dbReference type="InterPro" id="IPR014016">
    <property type="entry name" value="UvrD-like_ATP-bd"/>
</dbReference>
<name>A0A2A9EAV5_9MICO</name>
<evidence type="ECO:0000256" key="8">
    <source>
        <dbReference type="ARBA" id="ARBA00048988"/>
    </source>
</evidence>
<dbReference type="PANTHER" id="PTHR11070">
    <property type="entry name" value="UVRD / RECB / PCRA DNA HELICASE FAMILY MEMBER"/>
    <property type="match status" value="1"/>
</dbReference>
<accession>A0A2A9EAV5</accession>
<feature type="domain" description="NERD" evidence="10">
    <location>
        <begin position="37"/>
        <end position="149"/>
    </location>
</feature>
<keyword evidence="13" id="KW-1185">Reference proteome</keyword>
<keyword evidence="5" id="KW-0413">Isomerase</keyword>
<comment type="catalytic activity">
    <reaction evidence="8">
        <text>ATP + H2O = ADP + phosphate + H(+)</text>
        <dbReference type="Rhea" id="RHEA:13065"/>
        <dbReference type="ChEBI" id="CHEBI:15377"/>
        <dbReference type="ChEBI" id="CHEBI:15378"/>
        <dbReference type="ChEBI" id="CHEBI:30616"/>
        <dbReference type="ChEBI" id="CHEBI:43474"/>
        <dbReference type="ChEBI" id="CHEBI:456216"/>
        <dbReference type="EC" id="5.6.2.4"/>
    </reaction>
</comment>
<dbReference type="GO" id="GO:0016887">
    <property type="term" value="F:ATP hydrolysis activity"/>
    <property type="evidence" value="ECO:0007669"/>
    <property type="project" value="RHEA"/>
</dbReference>
<feature type="domain" description="UvrD-like helicase ATP-binding" evidence="11">
    <location>
        <begin position="244"/>
        <end position="528"/>
    </location>
</feature>
<keyword evidence="4 9" id="KW-0067">ATP-binding</keyword>
<evidence type="ECO:0000259" key="11">
    <source>
        <dbReference type="PROSITE" id="PS51198"/>
    </source>
</evidence>
<dbReference type="PROSITE" id="PS51198">
    <property type="entry name" value="UVRD_HELICASE_ATP_BIND"/>
    <property type="match status" value="1"/>
</dbReference>
<dbReference type="PANTHER" id="PTHR11070:SF45">
    <property type="entry name" value="DNA 3'-5' HELICASE"/>
    <property type="match status" value="1"/>
</dbReference>
<organism evidence="12 13">
    <name type="scientific">Flavimobilis soli</name>
    <dbReference type="NCBI Taxonomy" id="442709"/>
    <lineage>
        <taxon>Bacteria</taxon>
        <taxon>Bacillati</taxon>
        <taxon>Actinomycetota</taxon>
        <taxon>Actinomycetes</taxon>
        <taxon>Micrococcales</taxon>
        <taxon>Jonesiaceae</taxon>
        <taxon>Flavimobilis</taxon>
    </lineage>
</organism>
<protein>
    <recommendedName>
        <fullName evidence="7">DNA 3'-5' helicase</fullName>
        <ecNumber evidence="7">5.6.2.4</ecNumber>
    </recommendedName>
</protein>
<gene>
    <name evidence="12" type="ORF">ATL41_0728</name>
</gene>
<dbReference type="OrthoDB" id="9787585at2"/>
<dbReference type="GO" id="GO:0000725">
    <property type="term" value="P:recombinational repair"/>
    <property type="evidence" value="ECO:0007669"/>
    <property type="project" value="TreeGrafter"/>
</dbReference>
<comment type="catalytic activity">
    <reaction evidence="6">
        <text>Couples ATP hydrolysis with the unwinding of duplex DNA by translocating in the 3'-5' direction.</text>
        <dbReference type="EC" id="5.6.2.4"/>
    </reaction>
</comment>